<dbReference type="EMBL" id="MUGY01000004">
    <property type="protein sequence ID" value="OXA96841.1"/>
    <property type="molecule type" value="Genomic_DNA"/>
</dbReference>
<feature type="signal peptide" evidence="1">
    <location>
        <begin position="1"/>
        <end position="18"/>
    </location>
</feature>
<sequence>MKKNICLLVFLTINLISAQTKSSDYFTLYKGGDKFLKPVKYVMFDSLSNGNTKVKENGLTYFGIKGERFKFDIKKDKKESCSLDILNKIKLEDPSELQNDGYKFFKKKKEEVEKIKKVKIIYPPAGFQSYFKIFILEKTKNGVFKYEVDWEYSDF</sequence>
<comment type="caution">
    <text evidence="2">The sequence shown here is derived from an EMBL/GenBank/DDBJ whole genome shotgun (WGS) entry which is preliminary data.</text>
</comment>
<dbReference type="Proteomes" id="UP000198424">
    <property type="component" value="Unassembled WGS sequence"/>
</dbReference>
<organism evidence="2 4">
    <name type="scientific">Flavobacterium hydatis</name>
    <name type="common">Cytophaga aquatilis</name>
    <dbReference type="NCBI Taxonomy" id="991"/>
    <lineage>
        <taxon>Bacteria</taxon>
        <taxon>Pseudomonadati</taxon>
        <taxon>Bacteroidota</taxon>
        <taxon>Flavobacteriia</taxon>
        <taxon>Flavobacteriales</taxon>
        <taxon>Flavobacteriaceae</taxon>
        <taxon>Flavobacterium</taxon>
    </lineage>
</organism>
<name>A0A086ANZ7_FLAHY</name>
<dbReference type="eggNOG" id="ENOG5032QSI">
    <property type="taxonomic scope" value="Bacteria"/>
</dbReference>
<dbReference type="OrthoDB" id="1377166at2"/>
<protein>
    <submittedName>
        <fullName evidence="2">Uncharacterized protein</fullName>
    </submittedName>
</protein>
<accession>A0A086ANZ7</accession>
<dbReference type="RefSeq" id="WP_035619747.1">
    <property type="nucleotide sequence ID" value="NZ_JBEWQG010000017.1"/>
</dbReference>
<evidence type="ECO:0000313" key="3">
    <source>
        <dbReference type="EMBL" id="OXA96841.1"/>
    </source>
</evidence>
<evidence type="ECO:0000313" key="2">
    <source>
        <dbReference type="EMBL" id="KFF18411.1"/>
    </source>
</evidence>
<evidence type="ECO:0000256" key="1">
    <source>
        <dbReference type="SAM" id="SignalP"/>
    </source>
</evidence>
<gene>
    <name evidence="3" type="ORF">B0A62_06205</name>
    <name evidence="2" type="ORF">IW20_05810</name>
</gene>
<keyword evidence="5" id="KW-1185">Reference proteome</keyword>
<feature type="chain" id="PRO_5001803037" evidence="1">
    <location>
        <begin position="19"/>
        <end position="155"/>
    </location>
</feature>
<dbReference type="AlphaFoldDB" id="A0A086ANZ7"/>
<reference evidence="3 5" key="2">
    <citation type="submission" date="2016-11" db="EMBL/GenBank/DDBJ databases">
        <title>Whole genomes of Flavobacteriaceae.</title>
        <authorList>
            <person name="Stine C."/>
            <person name="Li C."/>
            <person name="Tadesse D."/>
        </authorList>
    </citation>
    <scope>NUCLEOTIDE SEQUENCE [LARGE SCALE GENOMIC DNA]</scope>
    <source>
        <strain evidence="3 5">ATCC 29551</strain>
    </source>
</reference>
<dbReference type="STRING" id="991.IW20_05810"/>
<dbReference type="EMBL" id="JPRM01000006">
    <property type="protein sequence ID" value="KFF18411.1"/>
    <property type="molecule type" value="Genomic_DNA"/>
</dbReference>
<proteinExistence type="predicted"/>
<keyword evidence="1" id="KW-0732">Signal</keyword>
<dbReference type="Proteomes" id="UP000028712">
    <property type="component" value="Unassembled WGS sequence"/>
</dbReference>
<evidence type="ECO:0000313" key="5">
    <source>
        <dbReference type="Proteomes" id="UP000198424"/>
    </source>
</evidence>
<evidence type="ECO:0000313" key="4">
    <source>
        <dbReference type="Proteomes" id="UP000028712"/>
    </source>
</evidence>
<reference evidence="2 4" key="1">
    <citation type="submission" date="2014-07" db="EMBL/GenBank/DDBJ databases">
        <title>Genome of Flavobacterium hydatis DSM 2063.</title>
        <authorList>
            <person name="Pipes S.E."/>
            <person name="Stropko S.J."/>
            <person name="Newman J.D."/>
        </authorList>
    </citation>
    <scope>NUCLEOTIDE SEQUENCE [LARGE SCALE GENOMIC DNA]</scope>
    <source>
        <strain evidence="2 4">DSM 2063</strain>
    </source>
</reference>